<evidence type="ECO:0000313" key="2">
    <source>
        <dbReference type="EMBL" id="KAJ3482796.1"/>
    </source>
</evidence>
<accession>A0AAD5YHU2</accession>
<organism evidence="2 3">
    <name type="scientific">Meripilus lineatus</name>
    <dbReference type="NCBI Taxonomy" id="2056292"/>
    <lineage>
        <taxon>Eukaryota</taxon>
        <taxon>Fungi</taxon>
        <taxon>Dikarya</taxon>
        <taxon>Basidiomycota</taxon>
        <taxon>Agaricomycotina</taxon>
        <taxon>Agaricomycetes</taxon>
        <taxon>Polyporales</taxon>
        <taxon>Meripilaceae</taxon>
        <taxon>Meripilus</taxon>
    </lineage>
</organism>
<reference evidence="2" key="1">
    <citation type="submission" date="2022-07" db="EMBL/GenBank/DDBJ databases">
        <title>Genome Sequence of Physisporinus lineatus.</title>
        <authorList>
            <person name="Buettner E."/>
        </authorList>
    </citation>
    <scope>NUCLEOTIDE SEQUENCE</scope>
    <source>
        <strain evidence="2">VT162</strain>
    </source>
</reference>
<dbReference type="SUPFAM" id="SSF81383">
    <property type="entry name" value="F-box domain"/>
    <property type="match status" value="1"/>
</dbReference>
<dbReference type="InterPro" id="IPR001810">
    <property type="entry name" value="F-box_dom"/>
</dbReference>
<dbReference type="EMBL" id="JANAWD010000256">
    <property type="protein sequence ID" value="KAJ3482796.1"/>
    <property type="molecule type" value="Genomic_DNA"/>
</dbReference>
<sequence>MHRAQPAVPLPWLHSPQVGMTVVHATHWAIQLGPLFDIPTDIIFTILRRLPLIDVLSFGLTSRLCYNNVLPLLRRSIRVNRSSLSDFFFVASKEHFRADFIQDLRLFGTERNFLGAGWDVTSALKYLSPFMPNLHTLRICGCACVVGWDGLDGIAFLLGDRLRDLQVAMEPPFDDESSRLTTQIWAVLERMSILFAKADPPYVLMKSILRALEIRCPNLLSLEVGFPNHSIPERVRGRLRRHGVATPRPNSQVPSTFFSGGIPTFVHLRAFHLAIPTNVSLRLRPEESFGLLEFLTKHANKLRELTLPPFSGGFPALVNGETLSFDLRSLDTGLTVAMFLNSPRGGGSHSTVTKLTLDLRHGQGNNHPIRAAPELQLATLSWPYCKVQQLTLISPGSETDYALLPLFFPDLRDLDIKFDDHSMFWSWGLQKYALAKNSATLRTVTASVESVKESYIITREDGDATLVLEEVVTIPR</sequence>
<gene>
    <name evidence="2" type="ORF">NLI96_g6737</name>
</gene>
<evidence type="ECO:0000259" key="1">
    <source>
        <dbReference type="Pfam" id="PF00646"/>
    </source>
</evidence>
<dbReference type="InterPro" id="IPR036047">
    <property type="entry name" value="F-box-like_dom_sf"/>
</dbReference>
<dbReference type="Proteomes" id="UP001212997">
    <property type="component" value="Unassembled WGS sequence"/>
</dbReference>
<keyword evidence="3" id="KW-1185">Reference proteome</keyword>
<name>A0AAD5YHU2_9APHY</name>
<feature type="domain" description="F-box" evidence="1">
    <location>
        <begin position="35"/>
        <end position="67"/>
    </location>
</feature>
<protein>
    <recommendedName>
        <fullName evidence="1">F-box domain-containing protein</fullName>
    </recommendedName>
</protein>
<dbReference type="CDD" id="cd09917">
    <property type="entry name" value="F-box_SF"/>
    <property type="match status" value="1"/>
</dbReference>
<comment type="caution">
    <text evidence="2">The sequence shown here is derived from an EMBL/GenBank/DDBJ whole genome shotgun (WGS) entry which is preliminary data.</text>
</comment>
<dbReference type="Pfam" id="PF00646">
    <property type="entry name" value="F-box"/>
    <property type="match status" value="1"/>
</dbReference>
<proteinExistence type="predicted"/>
<evidence type="ECO:0000313" key="3">
    <source>
        <dbReference type="Proteomes" id="UP001212997"/>
    </source>
</evidence>
<dbReference type="AlphaFoldDB" id="A0AAD5YHU2"/>